<dbReference type="Gene3D" id="6.10.250.2410">
    <property type="match status" value="1"/>
</dbReference>
<sequence>MEKLSYKLPVFEGPLDLLLHLITKNKLNIYDIPIAELLDQYMEQIRVMQEEDLDIASEFLEMAARLVHLKSVSLLPKHEEAEALKQDLTGQLLEYQECKRIAAVLAQRAEFNTFVRQPEAVEFDSAYQRKHHPEEIMAAYQNAAGRGKRKLPPPPEAFSGIVTHRIVSVSSKIIHVLRCLWKKHEVEYDRVFEDSREKSELVATFLAVLELVKGKRVRIEEESTTRKLKLLGGGGKVWRSRSTKQS</sequence>
<dbReference type="Pfam" id="PF02616">
    <property type="entry name" value="SMC_ScpA"/>
    <property type="match status" value="1"/>
</dbReference>
<evidence type="ECO:0000256" key="1">
    <source>
        <dbReference type="ARBA" id="ARBA00022829"/>
    </source>
</evidence>
<dbReference type="GO" id="GO:0006508">
    <property type="term" value="P:proteolysis"/>
    <property type="evidence" value="ECO:0007669"/>
    <property type="project" value="UniProtKB-KW"/>
</dbReference>
<dbReference type="PANTHER" id="PTHR33969:SF2">
    <property type="entry name" value="SEGREGATION AND CONDENSATION PROTEIN A"/>
    <property type="match status" value="1"/>
</dbReference>
<keyword evidence="3" id="KW-0645">Protease</keyword>
<protein>
    <recommendedName>
        <fullName evidence="2">Segregation and condensation protein A</fullName>
    </recommendedName>
</protein>
<evidence type="ECO:0000313" key="4">
    <source>
        <dbReference type="Proteomes" id="UP000284751"/>
    </source>
</evidence>
<organism evidence="3 4">
    <name type="scientific">[Clostridium] leptum</name>
    <dbReference type="NCBI Taxonomy" id="1535"/>
    <lineage>
        <taxon>Bacteria</taxon>
        <taxon>Bacillati</taxon>
        <taxon>Bacillota</taxon>
        <taxon>Clostridia</taxon>
        <taxon>Eubacteriales</taxon>
        <taxon>Oscillospiraceae</taxon>
        <taxon>Oscillospiraceae incertae sedis</taxon>
    </lineage>
</organism>
<comment type="caution">
    <text evidence="3">The sequence shown here is derived from an EMBL/GenBank/DDBJ whole genome shotgun (WGS) entry which is preliminary data.</text>
</comment>
<dbReference type="EMBL" id="QRTC01000001">
    <property type="protein sequence ID" value="RGQ44857.1"/>
    <property type="molecule type" value="Genomic_DNA"/>
</dbReference>
<proteinExistence type="predicted"/>
<dbReference type="PANTHER" id="PTHR33969">
    <property type="entry name" value="SEGREGATION AND CONDENSATION PROTEIN A"/>
    <property type="match status" value="1"/>
</dbReference>
<keyword evidence="3" id="KW-0378">Hydrolase</keyword>
<dbReference type="GO" id="GO:0008233">
    <property type="term" value="F:peptidase activity"/>
    <property type="evidence" value="ECO:0007669"/>
    <property type="project" value="UniProtKB-KW"/>
</dbReference>
<evidence type="ECO:0000313" key="3">
    <source>
        <dbReference type="EMBL" id="RGQ44857.1"/>
    </source>
</evidence>
<reference evidence="3 4" key="1">
    <citation type="submission" date="2018-08" db="EMBL/GenBank/DDBJ databases">
        <title>A genome reference for cultivated species of the human gut microbiota.</title>
        <authorList>
            <person name="Zou Y."/>
            <person name="Xue W."/>
            <person name="Luo G."/>
        </authorList>
    </citation>
    <scope>NUCLEOTIDE SEQUENCE [LARGE SCALE GENOMIC DNA]</scope>
    <source>
        <strain evidence="3 4">AF28-26</strain>
    </source>
</reference>
<dbReference type="InterPro" id="IPR003768">
    <property type="entry name" value="ScpA"/>
</dbReference>
<dbReference type="Proteomes" id="UP000284751">
    <property type="component" value="Unassembled WGS sequence"/>
</dbReference>
<gene>
    <name evidence="3" type="ORF">DWY99_00840</name>
</gene>
<accession>A0A412B1H9</accession>
<dbReference type="GO" id="GO:0007059">
    <property type="term" value="P:chromosome segregation"/>
    <property type="evidence" value="ECO:0007669"/>
    <property type="project" value="UniProtKB-KW"/>
</dbReference>
<keyword evidence="1" id="KW-0159">Chromosome partition</keyword>
<evidence type="ECO:0000256" key="2">
    <source>
        <dbReference type="ARBA" id="ARBA00044777"/>
    </source>
</evidence>
<dbReference type="AlphaFoldDB" id="A0A412B1H9"/>
<name>A0A412B1H9_9FIRM</name>